<dbReference type="InterPro" id="IPR028871">
    <property type="entry name" value="BlueCu_1_BS"/>
</dbReference>
<dbReference type="FunFam" id="2.60.40.420:FF:000003">
    <property type="entry name" value="Blue copper"/>
    <property type="match status" value="1"/>
</dbReference>
<evidence type="ECO:0000313" key="7">
    <source>
        <dbReference type="Proteomes" id="UP001231189"/>
    </source>
</evidence>
<feature type="region of interest" description="Disordered" evidence="4">
    <location>
        <begin position="84"/>
        <end position="121"/>
    </location>
</feature>
<evidence type="ECO:0000256" key="2">
    <source>
        <dbReference type="ARBA" id="ARBA00023008"/>
    </source>
</evidence>
<dbReference type="InterPro" id="IPR008972">
    <property type="entry name" value="Cupredoxin"/>
</dbReference>
<evidence type="ECO:0000313" key="6">
    <source>
        <dbReference type="EMBL" id="KAK1607384.1"/>
    </source>
</evidence>
<dbReference type="AlphaFoldDB" id="A0AAD8VI50"/>
<dbReference type="InterPro" id="IPR039391">
    <property type="entry name" value="Phytocyanin-like"/>
</dbReference>
<dbReference type="InterPro" id="IPR003245">
    <property type="entry name" value="Phytocyanin_dom"/>
</dbReference>
<sequence length="500" mass="53659">MAHAWALYARYPVPPDMRLPRRRRKMAVNGIGIPPPKPDTDQWRDAIKARGLNSPPRSGQIRHGRPGNARWWATYFKAKYDVEMHREPRRRPQQLEQDGRAGRSGARPRQRHPRHPQRRWRCRRRAAVSSMAAEEDDVLVLLALFFLRTGAIDAVLVLPVGVVHRSQTGGEGGAGDARQHEAWRQRQRQPAARRRGGALLIPKRRKRRGGAAAEYERHGLIAGDDDPEIQSAGGVLGVHERQGRLEGDLDAAIALSIRDSGKPLVDLTDDDEREARGEGRARRQPIGARQAGGRHRRHVQLPAVLANSFLPILGKLHSPAPKSSDESTMASSSALIALLVVLGCAAAASAASFTVGDSQGWTIGPNYATWASGKTFVAGDTLVFNYGSQAHTVTEVTKKEYDACSSTANGENSGTTTKTLTAGDHYYICTIGTHCANGMKLAITVADSSSGTPPAAPAPPGASTPPTAPSSPTPSSAPASLHSVPVLAAVAGVLVKLALF</sequence>
<dbReference type="Proteomes" id="UP001231189">
    <property type="component" value="Unassembled WGS sequence"/>
</dbReference>
<evidence type="ECO:0000256" key="4">
    <source>
        <dbReference type="SAM" id="MobiDB-lite"/>
    </source>
</evidence>
<dbReference type="GO" id="GO:0005886">
    <property type="term" value="C:plasma membrane"/>
    <property type="evidence" value="ECO:0007669"/>
    <property type="project" value="TreeGrafter"/>
</dbReference>
<feature type="region of interest" description="Disordered" evidence="4">
    <location>
        <begin position="264"/>
        <end position="295"/>
    </location>
</feature>
<dbReference type="PROSITE" id="PS00196">
    <property type="entry name" value="COPPER_BLUE"/>
    <property type="match status" value="1"/>
</dbReference>
<proteinExistence type="predicted"/>
<dbReference type="Pfam" id="PF02298">
    <property type="entry name" value="Cu_bind_like"/>
    <property type="match status" value="1"/>
</dbReference>
<protein>
    <recommendedName>
        <fullName evidence="5">Phytocyanin domain-containing protein</fullName>
    </recommendedName>
</protein>
<evidence type="ECO:0000259" key="5">
    <source>
        <dbReference type="PROSITE" id="PS51485"/>
    </source>
</evidence>
<accession>A0AAD8VI50</accession>
<feature type="compositionally biased region" description="Basic residues" evidence="4">
    <location>
        <begin position="106"/>
        <end position="121"/>
    </location>
</feature>
<dbReference type="PROSITE" id="PS51485">
    <property type="entry name" value="PHYTOCYANIN"/>
    <property type="match status" value="1"/>
</dbReference>
<keyword evidence="3" id="KW-0325">Glycoprotein</keyword>
<keyword evidence="7" id="KW-1185">Reference proteome</keyword>
<dbReference type="EMBL" id="JAUUTY010000007">
    <property type="protein sequence ID" value="KAK1607384.1"/>
    <property type="molecule type" value="Genomic_DNA"/>
</dbReference>
<feature type="region of interest" description="Disordered" evidence="4">
    <location>
        <begin position="168"/>
        <end position="196"/>
    </location>
</feature>
<keyword evidence="2" id="KW-0186">Copper</keyword>
<evidence type="ECO:0000256" key="1">
    <source>
        <dbReference type="ARBA" id="ARBA00022723"/>
    </source>
</evidence>
<dbReference type="Gene3D" id="2.60.40.420">
    <property type="entry name" value="Cupredoxins - blue copper proteins"/>
    <property type="match status" value="1"/>
</dbReference>
<feature type="domain" description="Phytocyanin" evidence="5">
    <location>
        <begin position="351"/>
        <end position="447"/>
    </location>
</feature>
<gene>
    <name evidence="6" type="ORF">QYE76_031057</name>
</gene>
<evidence type="ECO:0000256" key="3">
    <source>
        <dbReference type="ARBA" id="ARBA00023180"/>
    </source>
</evidence>
<feature type="compositionally biased region" description="Pro residues" evidence="4">
    <location>
        <begin position="454"/>
        <end position="472"/>
    </location>
</feature>
<keyword evidence="1" id="KW-0479">Metal-binding</keyword>
<dbReference type="CDD" id="cd04216">
    <property type="entry name" value="Phytocyanin"/>
    <property type="match status" value="1"/>
</dbReference>
<feature type="compositionally biased region" description="Basic residues" evidence="4">
    <location>
        <begin position="185"/>
        <end position="196"/>
    </location>
</feature>
<organism evidence="6 7">
    <name type="scientific">Lolium multiflorum</name>
    <name type="common">Italian ryegrass</name>
    <name type="synonym">Lolium perenne subsp. multiflorum</name>
    <dbReference type="NCBI Taxonomy" id="4521"/>
    <lineage>
        <taxon>Eukaryota</taxon>
        <taxon>Viridiplantae</taxon>
        <taxon>Streptophyta</taxon>
        <taxon>Embryophyta</taxon>
        <taxon>Tracheophyta</taxon>
        <taxon>Spermatophyta</taxon>
        <taxon>Magnoliopsida</taxon>
        <taxon>Liliopsida</taxon>
        <taxon>Poales</taxon>
        <taxon>Poaceae</taxon>
        <taxon>BOP clade</taxon>
        <taxon>Pooideae</taxon>
        <taxon>Poodae</taxon>
        <taxon>Poeae</taxon>
        <taxon>Poeae Chloroplast Group 2 (Poeae type)</taxon>
        <taxon>Loliodinae</taxon>
        <taxon>Loliinae</taxon>
        <taxon>Lolium</taxon>
    </lineage>
</organism>
<name>A0AAD8VI50_LOLMU</name>
<dbReference type="PANTHER" id="PTHR33021:SF474">
    <property type="entry name" value="PHYTOCYANIN DOMAIN-CONTAINING PROTEIN"/>
    <property type="match status" value="1"/>
</dbReference>
<feature type="region of interest" description="Disordered" evidence="4">
    <location>
        <begin position="448"/>
        <end position="480"/>
    </location>
</feature>
<dbReference type="GO" id="GO:0009055">
    <property type="term" value="F:electron transfer activity"/>
    <property type="evidence" value="ECO:0007669"/>
    <property type="project" value="InterPro"/>
</dbReference>
<dbReference type="PANTHER" id="PTHR33021">
    <property type="entry name" value="BLUE COPPER PROTEIN"/>
    <property type="match status" value="1"/>
</dbReference>
<dbReference type="GO" id="GO:0046872">
    <property type="term" value="F:metal ion binding"/>
    <property type="evidence" value="ECO:0007669"/>
    <property type="project" value="UniProtKB-KW"/>
</dbReference>
<reference evidence="6" key="1">
    <citation type="submission" date="2023-07" db="EMBL/GenBank/DDBJ databases">
        <title>A chromosome-level genome assembly of Lolium multiflorum.</title>
        <authorList>
            <person name="Chen Y."/>
            <person name="Copetti D."/>
            <person name="Kolliker R."/>
            <person name="Studer B."/>
        </authorList>
    </citation>
    <scope>NUCLEOTIDE SEQUENCE</scope>
    <source>
        <strain evidence="6">02402/16</strain>
        <tissue evidence="6">Leaf</tissue>
    </source>
</reference>
<dbReference type="SUPFAM" id="SSF49503">
    <property type="entry name" value="Cupredoxins"/>
    <property type="match status" value="1"/>
</dbReference>
<comment type="caution">
    <text evidence="6">The sequence shown here is derived from an EMBL/GenBank/DDBJ whole genome shotgun (WGS) entry which is preliminary data.</text>
</comment>